<dbReference type="InterPro" id="IPR011604">
    <property type="entry name" value="PDDEXK-like_dom_sf"/>
</dbReference>
<dbReference type="Gene3D" id="3.90.320.10">
    <property type="match status" value="1"/>
</dbReference>
<dbReference type="InterPro" id="IPR000212">
    <property type="entry name" value="DNA_helicase_UvrD/REP"/>
</dbReference>
<dbReference type="Gene3D" id="1.10.10.160">
    <property type="match status" value="1"/>
</dbReference>
<dbReference type="EC" id="5.6.2.4" evidence="13"/>
<sequence>MTPSPRAHLVLGAPGTGRSTRVVEEVLAHLEGGGDLSEVLVLAPSRLTASMLRERLEERWQRGATGMPVYSHQAFGFSVLSHHARLTGAEPPSLLTGADQDAVLADLLAGVAGDDAAFAAAGWPEEVRAAVGTQGFRDQVRDLFMRAVEHGVTAGELAALDDQQGECGTSGLWRAAAGLMREYEQVTALADHQAVDAAWVVAAAADLLVVDDALAQVVAEPLRLVLVDDAQELTAGTQALLDALAVRAPDARWVLVGDPDAAVQGFRGARPGAFVEWAGDPEPEVLGRSVRHGPVLRAVADRVTARIGATAVAHRRPAPAQEGDDGERAEALVLPSAHAELAQVATLLRREHVMGGVPWRRMAVLARGRGRTEQVRRALERAGVPVQVSGGGQPAGSQPVVSTVLDLVDAALDLARQGTDDPAAPVVDEARVTRWLTSPVGGLDSSSVRRLRRVLRAEAGTDSRATSGELLVAAVTDPAHPWERRGAETGALRRLATALQAGVAAAPRAAGGRGWAVGVDAETVLWAVWDGLGVSASWQRQALAGGVAGQRADRDLDAVLGLFAAAEQFVERHPGAGPEVFTERMRSSQVARDSLVLGREREAVQVLTPQAAAGREWEVVAVVGVQTGVWPDLRLRGSLVGSSRLVELVEGRTGGIAEELAAVRHDELRQFLVACTRATRRLVVTAVRDAEETPSPFLDLVDPLPEGVEQREFAPWSVPVDLRHQVAHARRELLHAAGAVPEADEPAGAGTARTDPGARAAWAAELAALVRAEVPHAHPEAWWALRQVSSAEAPWAPGTLPVVRPSSLGTWQDCGLKWFLTTHGGSTPPGRAQEIGTLLHDLLAEHPEAPLEELRAEAARRREELGSPEVWWSRREGERMAQWLRRYDVYRRECGRELVGTELALRVEAEGVRLTGRVDRLERHPGSGALHVADLKTGHVGSPKDLPDNAQLGAYQVAVEAGAFEAGDHSGGASLVQLDSGEKVGTIDRRQPALADGPVDHRARVAEAGVGMVQARHVATVGEACRHCPVRSSCPARPEGKEVA</sequence>
<keyword evidence="10" id="KW-0234">DNA repair</keyword>
<dbReference type="GO" id="GO:0043138">
    <property type="term" value="F:3'-5' DNA helicase activity"/>
    <property type="evidence" value="ECO:0007669"/>
    <property type="project" value="UniProtKB-EC"/>
</dbReference>
<keyword evidence="8 15" id="KW-0067">ATP-binding</keyword>
<dbReference type="GO" id="GO:0004527">
    <property type="term" value="F:exonuclease activity"/>
    <property type="evidence" value="ECO:0007669"/>
    <property type="project" value="UniProtKB-KW"/>
</dbReference>
<dbReference type="GO" id="GO:0005524">
    <property type="term" value="F:ATP binding"/>
    <property type="evidence" value="ECO:0007669"/>
    <property type="project" value="UniProtKB-UniRule"/>
</dbReference>
<organism evidence="18 19">
    <name type="scientific">Kytococcus schroeteri</name>
    <dbReference type="NCBI Taxonomy" id="138300"/>
    <lineage>
        <taxon>Bacteria</taxon>
        <taxon>Bacillati</taxon>
        <taxon>Actinomycetota</taxon>
        <taxon>Actinomycetes</taxon>
        <taxon>Micrococcales</taxon>
        <taxon>Kytococcaceae</taxon>
        <taxon>Kytococcus</taxon>
    </lineage>
</organism>
<feature type="domain" description="UvrD-like helicase C-terminal" evidence="17">
    <location>
        <begin position="297"/>
        <end position="614"/>
    </location>
</feature>
<evidence type="ECO:0000256" key="14">
    <source>
        <dbReference type="ARBA" id="ARBA00048988"/>
    </source>
</evidence>
<keyword evidence="4" id="KW-0227">DNA damage</keyword>
<dbReference type="OrthoDB" id="5240387at2"/>
<dbReference type="RefSeq" id="WP_101849067.1">
    <property type="nucleotide sequence ID" value="NZ_PKIZ01000002.1"/>
</dbReference>
<keyword evidence="9" id="KW-0238">DNA-binding</keyword>
<dbReference type="PROSITE" id="PS51217">
    <property type="entry name" value="UVRD_HELICASE_CTER"/>
    <property type="match status" value="1"/>
</dbReference>
<evidence type="ECO:0000256" key="3">
    <source>
        <dbReference type="ARBA" id="ARBA00022741"/>
    </source>
</evidence>
<dbReference type="PROSITE" id="PS51198">
    <property type="entry name" value="UVRD_HELICASE_ATP_BIND"/>
    <property type="match status" value="1"/>
</dbReference>
<dbReference type="InterPro" id="IPR013986">
    <property type="entry name" value="DExx_box_DNA_helicase_dom_sf"/>
</dbReference>
<keyword evidence="3 15" id="KW-0547">Nucleotide-binding</keyword>
<dbReference type="Proteomes" id="UP000234206">
    <property type="component" value="Unassembled WGS sequence"/>
</dbReference>
<dbReference type="GO" id="GO:0033202">
    <property type="term" value="C:DNA helicase complex"/>
    <property type="evidence" value="ECO:0007669"/>
    <property type="project" value="TreeGrafter"/>
</dbReference>
<comment type="catalytic activity">
    <reaction evidence="12">
        <text>Couples ATP hydrolysis with the unwinding of duplex DNA by translocating in the 3'-5' direction.</text>
        <dbReference type="EC" id="5.6.2.4"/>
    </reaction>
</comment>
<evidence type="ECO:0000256" key="10">
    <source>
        <dbReference type="ARBA" id="ARBA00023204"/>
    </source>
</evidence>
<keyword evidence="7" id="KW-0269">Exonuclease</keyword>
<dbReference type="PANTHER" id="PTHR11070">
    <property type="entry name" value="UVRD / RECB / PCRA DNA HELICASE FAMILY MEMBER"/>
    <property type="match status" value="1"/>
</dbReference>
<dbReference type="Gene3D" id="3.40.50.300">
    <property type="entry name" value="P-loop containing nucleotide triphosphate hydrolases"/>
    <property type="match status" value="3"/>
</dbReference>
<feature type="domain" description="UvrD-like helicase ATP-binding" evidence="16">
    <location>
        <begin position="1"/>
        <end position="293"/>
    </location>
</feature>
<evidence type="ECO:0000259" key="17">
    <source>
        <dbReference type="PROSITE" id="PS51217"/>
    </source>
</evidence>
<dbReference type="InterPro" id="IPR038726">
    <property type="entry name" value="PDDEXK_AddAB-type"/>
</dbReference>
<evidence type="ECO:0000256" key="9">
    <source>
        <dbReference type="ARBA" id="ARBA00023125"/>
    </source>
</evidence>
<evidence type="ECO:0000256" key="4">
    <source>
        <dbReference type="ARBA" id="ARBA00022763"/>
    </source>
</evidence>
<comment type="similarity">
    <text evidence="1">Belongs to the helicase family. UvrD subfamily.</text>
</comment>
<dbReference type="EMBL" id="PKIZ01000002">
    <property type="protein sequence ID" value="PKZ42604.1"/>
    <property type="molecule type" value="Genomic_DNA"/>
</dbReference>
<comment type="catalytic activity">
    <reaction evidence="14">
        <text>ATP + H2O = ADP + phosphate + H(+)</text>
        <dbReference type="Rhea" id="RHEA:13065"/>
        <dbReference type="ChEBI" id="CHEBI:15377"/>
        <dbReference type="ChEBI" id="CHEBI:15378"/>
        <dbReference type="ChEBI" id="CHEBI:30616"/>
        <dbReference type="ChEBI" id="CHEBI:43474"/>
        <dbReference type="ChEBI" id="CHEBI:456216"/>
        <dbReference type="EC" id="5.6.2.4"/>
    </reaction>
</comment>
<evidence type="ECO:0000313" key="18">
    <source>
        <dbReference type="EMBL" id="PKZ42604.1"/>
    </source>
</evidence>
<evidence type="ECO:0000256" key="13">
    <source>
        <dbReference type="ARBA" id="ARBA00034808"/>
    </source>
</evidence>
<evidence type="ECO:0000256" key="6">
    <source>
        <dbReference type="ARBA" id="ARBA00022806"/>
    </source>
</evidence>
<protein>
    <recommendedName>
        <fullName evidence="13">DNA 3'-5' helicase</fullName>
        <ecNumber evidence="13">5.6.2.4</ecNumber>
    </recommendedName>
</protein>
<evidence type="ECO:0000256" key="2">
    <source>
        <dbReference type="ARBA" id="ARBA00022722"/>
    </source>
</evidence>
<evidence type="ECO:0000256" key="15">
    <source>
        <dbReference type="PROSITE-ProRule" id="PRU00560"/>
    </source>
</evidence>
<comment type="caution">
    <text evidence="18">The sequence shown here is derived from an EMBL/GenBank/DDBJ whole genome shotgun (WGS) entry which is preliminary data.</text>
</comment>
<dbReference type="GO" id="GO:0005829">
    <property type="term" value="C:cytosol"/>
    <property type="evidence" value="ECO:0007669"/>
    <property type="project" value="TreeGrafter"/>
</dbReference>
<keyword evidence="2" id="KW-0540">Nuclease</keyword>
<proteinExistence type="inferred from homology"/>
<evidence type="ECO:0000259" key="16">
    <source>
        <dbReference type="PROSITE" id="PS51198"/>
    </source>
</evidence>
<feature type="binding site" evidence="15">
    <location>
        <begin position="12"/>
        <end position="19"/>
    </location>
    <ligand>
        <name>ATP</name>
        <dbReference type="ChEBI" id="CHEBI:30616"/>
    </ligand>
</feature>
<dbReference type="GO" id="GO:0003677">
    <property type="term" value="F:DNA binding"/>
    <property type="evidence" value="ECO:0007669"/>
    <property type="project" value="UniProtKB-KW"/>
</dbReference>
<evidence type="ECO:0000313" key="19">
    <source>
        <dbReference type="Proteomes" id="UP000234206"/>
    </source>
</evidence>
<dbReference type="InterPro" id="IPR014016">
    <property type="entry name" value="UvrD-like_ATP-bd"/>
</dbReference>
<reference evidence="18 19" key="1">
    <citation type="submission" date="2017-12" db="EMBL/GenBank/DDBJ databases">
        <title>Phylogenetic diversity of female urinary microbiome.</title>
        <authorList>
            <person name="Thomas-White K."/>
            <person name="Wolfe A.J."/>
        </authorList>
    </citation>
    <scope>NUCLEOTIDE SEQUENCE [LARGE SCALE GENOMIC DNA]</scope>
    <source>
        <strain evidence="18 19">UMB1298</strain>
    </source>
</reference>
<keyword evidence="5 15" id="KW-0378">Hydrolase</keyword>
<dbReference type="PANTHER" id="PTHR11070:SF59">
    <property type="entry name" value="DNA 3'-5' HELICASE"/>
    <property type="match status" value="1"/>
</dbReference>
<dbReference type="InterPro" id="IPR014017">
    <property type="entry name" value="DNA_helicase_UvrD-like_C"/>
</dbReference>
<dbReference type="InterPro" id="IPR027417">
    <property type="entry name" value="P-loop_NTPase"/>
</dbReference>
<keyword evidence="19" id="KW-1185">Reference proteome</keyword>
<keyword evidence="6 15" id="KW-0347">Helicase</keyword>
<evidence type="ECO:0000256" key="1">
    <source>
        <dbReference type="ARBA" id="ARBA00009922"/>
    </source>
</evidence>
<keyword evidence="11" id="KW-0413">Isomerase</keyword>
<evidence type="ECO:0000256" key="12">
    <source>
        <dbReference type="ARBA" id="ARBA00034617"/>
    </source>
</evidence>
<gene>
    <name evidence="18" type="ORF">CYJ76_01680</name>
</gene>
<dbReference type="Pfam" id="PF12705">
    <property type="entry name" value="PDDEXK_1"/>
    <property type="match status" value="1"/>
</dbReference>
<evidence type="ECO:0000256" key="11">
    <source>
        <dbReference type="ARBA" id="ARBA00023235"/>
    </source>
</evidence>
<dbReference type="Pfam" id="PF00580">
    <property type="entry name" value="UvrD-helicase"/>
    <property type="match status" value="1"/>
</dbReference>
<accession>A0A2I1PDC5</accession>
<evidence type="ECO:0000256" key="8">
    <source>
        <dbReference type="ARBA" id="ARBA00022840"/>
    </source>
</evidence>
<evidence type="ECO:0000256" key="7">
    <source>
        <dbReference type="ARBA" id="ARBA00022839"/>
    </source>
</evidence>
<evidence type="ECO:0000256" key="5">
    <source>
        <dbReference type="ARBA" id="ARBA00022801"/>
    </source>
</evidence>
<name>A0A2I1PDC5_9MICO</name>
<dbReference type="GO" id="GO:0000725">
    <property type="term" value="P:recombinational repair"/>
    <property type="evidence" value="ECO:0007669"/>
    <property type="project" value="TreeGrafter"/>
</dbReference>
<dbReference type="AlphaFoldDB" id="A0A2I1PDC5"/>
<dbReference type="SUPFAM" id="SSF52540">
    <property type="entry name" value="P-loop containing nucleoside triphosphate hydrolases"/>
    <property type="match status" value="1"/>
</dbReference>